<protein>
    <submittedName>
        <fullName evidence="1">DNA-binding protein</fullName>
    </submittedName>
</protein>
<evidence type="ECO:0000313" key="2">
    <source>
        <dbReference type="Proteomes" id="UP001596237"/>
    </source>
</evidence>
<dbReference type="RefSeq" id="WP_378738478.1">
    <property type="nucleotide sequence ID" value="NZ_JBHSTT010000006.1"/>
</dbReference>
<dbReference type="SUPFAM" id="SSF50199">
    <property type="entry name" value="Staphylococcal nuclease"/>
    <property type="match status" value="1"/>
</dbReference>
<comment type="caution">
    <text evidence="1">The sequence shown here is derived from an EMBL/GenBank/DDBJ whole genome shotgun (WGS) entry which is preliminary data.</text>
</comment>
<gene>
    <name evidence="1" type="ORF">ACFQDP_01920</name>
</gene>
<dbReference type="GO" id="GO:0003677">
    <property type="term" value="F:DNA binding"/>
    <property type="evidence" value="ECO:0007669"/>
    <property type="project" value="UniProtKB-KW"/>
</dbReference>
<dbReference type="InterPro" id="IPR035437">
    <property type="entry name" value="SNase_OB-fold_sf"/>
</dbReference>
<evidence type="ECO:0000313" key="1">
    <source>
        <dbReference type="EMBL" id="MFC6388117.1"/>
    </source>
</evidence>
<sequence>MPGQAQDPASGGRGAACLAASAFLHPFPALLAALIGAILPQDRAAAAGMGASCRAGEFREDSLAGIGVRGELILSSGRRAVLSDLRWSDEPMIEAQARSWLESFRGAPLLLRERGPEDRWGRRRIDALVGEAEPVDLAGGLIAAGLAYADAGEADGLCRSALRGLEEAPRAAGRGVWAEGTIAATDVARLARRSGRFAVVEGRILAIGERPARTYLDFVRRGEQGLTVTVQKRTWRSLAEHGLSAATLRGRLVRIRGMIETGRGPVIDLVGAEDIEVVEGERALRR</sequence>
<dbReference type="Proteomes" id="UP001596237">
    <property type="component" value="Unassembled WGS sequence"/>
</dbReference>
<keyword evidence="2" id="KW-1185">Reference proteome</keyword>
<dbReference type="EMBL" id="JBHSTT010000006">
    <property type="protein sequence ID" value="MFC6388117.1"/>
    <property type="molecule type" value="Genomic_DNA"/>
</dbReference>
<organism evidence="1 2">
    <name type="scientific">Methylorubrum zatmanii</name>
    <dbReference type="NCBI Taxonomy" id="29429"/>
    <lineage>
        <taxon>Bacteria</taxon>
        <taxon>Pseudomonadati</taxon>
        <taxon>Pseudomonadota</taxon>
        <taxon>Alphaproteobacteria</taxon>
        <taxon>Hyphomicrobiales</taxon>
        <taxon>Methylobacteriaceae</taxon>
        <taxon>Methylorubrum</taxon>
    </lineage>
</organism>
<reference evidence="2" key="1">
    <citation type="journal article" date="2019" name="Int. J. Syst. Evol. Microbiol.">
        <title>The Global Catalogue of Microorganisms (GCM) 10K type strain sequencing project: providing services to taxonomists for standard genome sequencing and annotation.</title>
        <authorList>
            <consortium name="The Broad Institute Genomics Platform"/>
            <consortium name="The Broad Institute Genome Sequencing Center for Infectious Disease"/>
            <person name="Wu L."/>
            <person name="Ma J."/>
        </authorList>
    </citation>
    <scope>NUCLEOTIDE SEQUENCE [LARGE SCALE GENOMIC DNA]</scope>
    <source>
        <strain evidence="2">CCUG 36916</strain>
    </source>
</reference>
<name>A0ABW1WHR5_9HYPH</name>
<keyword evidence="1" id="KW-0238">DNA-binding</keyword>
<proteinExistence type="predicted"/>
<accession>A0ABW1WHR5</accession>